<reference evidence="1" key="2">
    <citation type="submission" date="2020-09" db="EMBL/GenBank/DDBJ databases">
        <authorList>
            <person name="Sun Q."/>
            <person name="Ohkuma M."/>
        </authorList>
    </citation>
    <scope>NUCLEOTIDE SEQUENCE</scope>
    <source>
        <strain evidence="1">JCM 4369</strain>
    </source>
</reference>
<name>A0A918I6Y0_9ACTN</name>
<evidence type="ECO:0000313" key="2">
    <source>
        <dbReference type="Proteomes" id="UP000618795"/>
    </source>
</evidence>
<gene>
    <name evidence="1" type="ORF">GCM10010260_10030</name>
</gene>
<accession>A0A918I6Y0</accession>
<sequence>MTNTPAETASTLVTGSGARDSSTCDAVLSVTTTAVNSAARTALSWAPDMSIAKEESVTYAVKGPLKGACGCA</sequence>
<reference evidence="1" key="1">
    <citation type="journal article" date="2014" name="Int. J. Syst. Evol. Microbiol.">
        <title>Complete genome sequence of Corynebacterium casei LMG S-19264T (=DSM 44701T), isolated from a smear-ripened cheese.</title>
        <authorList>
            <consortium name="US DOE Joint Genome Institute (JGI-PGF)"/>
            <person name="Walter F."/>
            <person name="Albersmeier A."/>
            <person name="Kalinowski J."/>
            <person name="Ruckert C."/>
        </authorList>
    </citation>
    <scope>NUCLEOTIDE SEQUENCE</scope>
    <source>
        <strain evidence="1">JCM 4369</strain>
    </source>
</reference>
<dbReference type="AlphaFoldDB" id="A0A918I6Y0"/>
<organism evidence="1 2">
    <name type="scientific">Streptomyces filipinensis</name>
    <dbReference type="NCBI Taxonomy" id="66887"/>
    <lineage>
        <taxon>Bacteria</taxon>
        <taxon>Bacillati</taxon>
        <taxon>Actinomycetota</taxon>
        <taxon>Actinomycetes</taxon>
        <taxon>Kitasatosporales</taxon>
        <taxon>Streptomycetaceae</taxon>
        <taxon>Streptomyces</taxon>
    </lineage>
</organism>
<comment type="caution">
    <text evidence="1">The sequence shown here is derived from an EMBL/GenBank/DDBJ whole genome shotgun (WGS) entry which is preliminary data.</text>
</comment>
<proteinExistence type="predicted"/>
<dbReference type="Proteomes" id="UP000618795">
    <property type="component" value="Unassembled WGS sequence"/>
</dbReference>
<evidence type="ECO:0000313" key="1">
    <source>
        <dbReference type="EMBL" id="GGU79421.1"/>
    </source>
</evidence>
<dbReference type="EMBL" id="BMTD01000001">
    <property type="protein sequence ID" value="GGU79421.1"/>
    <property type="molecule type" value="Genomic_DNA"/>
</dbReference>
<protein>
    <submittedName>
        <fullName evidence="1">Uncharacterized protein</fullName>
    </submittedName>
</protein>
<keyword evidence="2" id="KW-1185">Reference proteome</keyword>